<dbReference type="InterPro" id="IPR051310">
    <property type="entry name" value="MCP_chemotaxis"/>
</dbReference>
<reference evidence="9 10" key="1">
    <citation type="submission" date="2020-08" db="EMBL/GenBank/DDBJ databases">
        <title>Genomic Encyclopedia of Type Strains, Phase IV (KMG-V): Genome sequencing to study the core and pangenomes of soil and plant-associated prokaryotes.</title>
        <authorList>
            <person name="Whitman W."/>
        </authorList>
    </citation>
    <scope>NUCLEOTIDE SEQUENCE [LARGE SCALE GENOMIC DNA]</scope>
    <source>
        <strain evidence="9 10">SEMIA 4064</strain>
    </source>
</reference>
<dbReference type="Pfam" id="PF00672">
    <property type="entry name" value="HAMP"/>
    <property type="match status" value="1"/>
</dbReference>
<accession>A0A7W8XSR5</accession>
<comment type="caution">
    <text evidence="9">The sequence shown here is derived from an EMBL/GenBank/DDBJ whole genome shotgun (WGS) entry which is preliminary data.</text>
</comment>
<dbReference type="InterPro" id="IPR004090">
    <property type="entry name" value="Chemotax_Me-accpt_rcpt"/>
</dbReference>
<evidence type="ECO:0000256" key="3">
    <source>
        <dbReference type="ARBA" id="ARBA00029447"/>
    </source>
</evidence>
<sequence length="643" mass="68460">MNISIAKSLIAFGVVMTIGLSGSVGLQQMALNRLKVNGPIYEQVVNGKDLVADILPPPLFVVESYMLALEASDFPELATANAAKIAKLQLDYNERRAYWQTSSLPQSLKDQLANAVLTKSDVFWKEMDGEVLPALAAKDMAKVKDLLVHLKGTFHLHQDAVEELVTSSNDFLSGQESGARAEIDRWTIFSLSAAGGSILLLVGGTLLLRRRAIVPLERMRAYMGVLAGGDYTGEVPHSERSDEIGAMAKSVAVFKAKAREHQRLETEAEANRTLSEQERAAQEQVRAREAADIKFAVDALAGGLGQLASGNLTHRIDVAFAPPLDVVRRDFNAAVERLEDALRKVGQNAQSIATDSNRVRSATDDLSKRTEQQAASVEETAAALEQITTTVTDSSRRADEAGRLVVTARENAEKSGDIVRRAIAAMGEIEASSNEISNIIGVIDDIAFQTNLLALNAGVEAARAGEAGKGFAVVAQEVRELAQRSAAAAKQIKTLINTSGDQVKNGVALVGDTGQALDEIGQQVAAINANVAAIVEASREQAIGLKEINQAVNTIDQGTQQNTSMVVESNAASHSLANEAEALFNLLGRFRIGAANQPAAASVAEAHKRHRPVESPARRLTAKLAGALGGTAVAEAATSWKEF</sequence>
<dbReference type="GO" id="GO:0004888">
    <property type="term" value="F:transmembrane signaling receptor activity"/>
    <property type="evidence" value="ECO:0007669"/>
    <property type="project" value="InterPro"/>
</dbReference>
<dbReference type="InterPro" id="IPR004089">
    <property type="entry name" value="MCPsignal_dom"/>
</dbReference>
<protein>
    <submittedName>
        <fullName evidence="9">Methyl-accepting chemotaxis protein</fullName>
    </submittedName>
</protein>
<feature type="domain" description="HAMP" evidence="8">
    <location>
        <begin position="210"/>
        <end position="263"/>
    </location>
</feature>
<comment type="similarity">
    <text evidence="3">Belongs to the methyl-accepting chemotaxis (MCP) protein family.</text>
</comment>
<evidence type="ECO:0000259" key="8">
    <source>
        <dbReference type="PROSITE" id="PS50885"/>
    </source>
</evidence>
<evidence type="ECO:0000256" key="5">
    <source>
        <dbReference type="SAM" id="Coils"/>
    </source>
</evidence>
<dbReference type="PRINTS" id="PR00260">
    <property type="entry name" value="CHEMTRNSDUCR"/>
</dbReference>
<feature type="domain" description="HAMP" evidence="8">
    <location>
        <begin position="291"/>
        <end position="343"/>
    </location>
</feature>
<evidence type="ECO:0000256" key="2">
    <source>
        <dbReference type="ARBA" id="ARBA00022500"/>
    </source>
</evidence>
<dbReference type="Gene3D" id="1.10.287.950">
    <property type="entry name" value="Methyl-accepting chemotaxis protein"/>
    <property type="match status" value="1"/>
</dbReference>
<dbReference type="CDD" id="cd11386">
    <property type="entry name" value="MCP_signal"/>
    <property type="match status" value="1"/>
</dbReference>
<dbReference type="SMART" id="SM00283">
    <property type="entry name" value="MA"/>
    <property type="match status" value="1"/>
</dbReference>
<keyword evidence="5" id="KW-0175">Coiled coil</keyword>
<proteinExistence type="inferred from homology"/>
<feature type="domain" description="Methyl-accepting transducer" evidence="7">
    <location>
        <begin position="348"/>
        <end position="577"/>
    </location>
</feature>
<dbReference type="RefSeq" id="WP_183938499.1">
    <property type="nucleotide sequence ID" value="NZ_JACHBI010000006.1"/>
</dbReference>
<dbReference type="SUPFAM" id="SSF158472">
    <property type="entry name" value="HAMP domain-like"/>
    <property type="match status" value="1"/>
</dbReference>
<dbReference type="GO" id="GO:0007165">
    <property type="term" value="P:signal transduction"/>
    <property type="evidence" value="ECO:0007669"/>
    <property type="project" value="UniProtKB-KW"/>
</dbReference>
<dbReference type="CDD" id="cd06225">
    <property type="entry name" value="HAMP"/>
    <property type="match status" value="1"/>
</dbReference>
<dbReference type="Gene3D" id="6.10.340.10">
    <property type="match status" value="1"/>
</dbReference>
<dbReference type="InterPro" id="IPR003660">
    <property type="entry name" value="HAMP_dom"/>
</dbReference>
<comment type="subcellular location">
    <subcellularLocation>
        <location evidence="1">Membrane</location>
    </subcellularLocation>
</comment>
<dbReference type="GO" id="GO:0006935">
    <property type="term" value="P:chemotaxis"/>
    <property type="evidence" value="ECO:0007669"/>
    <property type="project" value="UniProtKB-KW"/>
</dbReference>
<dbReference type="PANTHER" id="PTHR43531">
    <property type="entry name" value="PROTEIN ICFG"/>
    <property type="match status" value="1"/>
</dbReference>
<dbReference type="AlphaFoldDB" id="A0A7W8XSR5"/>
<name>A0A7W8XSR5_9HYPH</name>
<evidence type="ECO:0000313" key="9">
    <source>
        <dbReference type="EMBL" id="MBB5574841.1"/>
    </source>
</evidence>
<gene>
    <name evidence="9" type="ORF">GGD50_003470</name>
</gene>
<keyword evidence="6" id="KW-0472">Membrane</keyword>
<dbReference type="Pfam" id="PF00015">
    <property type="entry name" value="MCPsignal"/>
    <property type="match status" value="1"/>
</dbReference>
<feature type="transmembrane region" description="Helical" evidence="6">
    <location>
        <begin position="186"/>
        <end position="208"/>
    </location>
</feature>
<feature type="coiled-coil region" evidence="5">
    <location>
        <begin position="328"/>
        <end position="387"/>
    </location>
</feature>
<dbReference type="PROSITE" id="PS50885">
    <property type="entry name" value="HAMP"/>
    <property type="match status" value="2"/>
</dbReference>
<evidence type="ECO:0000313" key="10">
    <source>
        <dbReference type="Proteomes" id="UP000549882"/>
    </source>
</evidence>
<dbReference type="SUPFAM" id="SSF58104">
    <property type="entry name" value="Methyl-accepting chemotaxis protein (MCP) signaling domain"/>
    <property type="match status" value="1"/>
</dbReference>
<evidence type="ECO:0000256" key="1">
    <source>
        <dbReference type="ARBA" id="ARBA00004370"/>
    </source>
</evidence>
<keyword evidence="4" id="KW-0807">Transducer</keyword>
<keyword evidence="10" id="KW-1185">Reference proteome</keyword>
<keyword evidence="6" id="KW-0812">Transmembrane</keyword>
<organism evidence="9 10">
    <name type="scientific">Rhizobium paranaense</name>
    <dbReference type="NCBI Taxonomy" id="1650438"/>
    <lineage>
        <taxon>Bacteria</taxon>
        <taxon>Pseudomonadati</taxon>
        <taxon>Pseudomonadota</taxon>
        <taxon>Alphaproteobacteria</taxon>
        <taxon>Hyphomicrobiales</taxon>
        <taxon>Rhizobiaceae</taxon>
        <taxon>Rhizobium/Agrobacterium group</taxon>
        <taxon>Rhizobium</taxon>
    </lineage>
</organism>
<dbReference type="Proteomes" id="UP000549882">
    <property type="component" value="Unassembled WGS sequence"/>
</dbReference>
<keyword evidence="6" id="KW-1133">Transmembrane helix</keyword>
<evidence type="ECO:0000259" key="7">
    <source>
        <dbReference type="PROSITE" id="PS50111"/>
    </source>
</evidence>
<dbReference type="EMBL" id="JACHBI010000006">
    <property type="protein sequence ID" value="MBB5574841.1"/>
    <property type="molecule type" value="Genomic_DNA"/>
</dbReference>
<dbReference type="PROSITE" id="PS50111">
    <property type="entry name" value="CHEMOTAXIS_TRANSDUC_2"/>
    <property type="match status" value="1"/>
</dbReference>
<dbReference type="SMART" id="SM00304">
    <property type="entry name" value="HAMP"/>
    <property type="match status" value="2"/>
</dbReference>
<dbReference type="FunFam" id="1.10.287.950:FF:000001">
    <property type="entry name" value="Methyl-accepting chemotaxis sensory transducer"/>
    <property type="match status" value="1"/>
</dbReference>
<keyword evidence="2" id="KW-0145">Chemotaxis</keyword>
<evidence type="ECO:0000256" key="4">
    <source>
        <dbReference type="PROSITE-ProRule" id="PRU00284"/>
    </source>
</evidence>
<dbReference type="PANTHER" id="PTHR43531:SF11">
    <property type="entry name" value="METHYL-ACCEPTING CHEMOTAXIS PROTEIN 3"/>
    <property type="match status" value="1"/>
</dbReference>
<evidence type="ECO:0000256" key="6">
    <source>
        <dbReference type="SAM" id="Phobius"/>
    </source>
</evidence>
<dbReference type="GO" id="GO:0016020">
    <property type="term" value="C:membrane"/>
    <property type="evidence" value="ECO:0007669"/>
    <property type="project" value="UniProtKB-SubCell"/>
</dbReference>